<name>A0A4Y9YRA5_9AGAM</name>
<keyword evidence="2" id="KW-1185">Reference proteome</keyword>
<dbReference type="EMBL" id="SEOQ01000385">
    <property type="protein sequence ID" value="TFY64081.1"/>
    <property type="molecule type" value="Genomic_DNA"/>
</dbReference>
<sequence length="628" mass="70943">MVKQLYSSAQSSTFNEDSLIQSIRFLTSFLKGCSGSGVEIRSNETPRGDIDSFIHLANLLTVDTPILAITGNVTADKSIAGIFISSQSGGIELRGSISSNQLEEGFVFTDLRPSAWEPSAWETIDFTKLQETIPTIRQHAEDLLSIFRYHTELNLDLEKFCRWIVLRCYPKLRHRLLGGTTKRSWLKDPVTVMLDWSPDSSDSTMFGEYLQDEKGHYNVTLKPVDVRTANILKSFGLVLNESSSTFKFDMDSAQTWLRFICNIIMNLRDHLSVGMNSTLTPSSDALYTVDAWLHLLASILHGLQVLEWLITQSSLHRQFQIKGVHNRGKADQKEQLTKHLWIMVSSDATVQKACCLIYISDEDTNASDERNLGKKVYSNIRTLLSWYTAVRYFMPRIKYIKTVEATLVTLLDHYNAPYIEIGDLKNSIELAIDQGSYDAEDAEVAKNWFTEHAMALKSFKGHVHAEAGIMALASHYRSRNLEADVHASLSLHEIFSSEKLRRGLPTSVGKKSCWTCWWLGQKLFADKHIDIRLPGTHGTIFPWDPPVFGIPTAVLKDLVDALKKKVVQKAIHEAYLQKSTSSQSSPRSAPPDNFGLPTWVSSLLNYFENQLLIQPTPTDSHRRPQKRG</sequence>
<evidence type="ECO:0000313" key="2">
    <source>
        <dbReference type="Proteomes" id="UP000298327"/>
    </source>
</evidence>
<evidence type="ECO:0000313" key="1">
    <source>
        <dbReference type="EMBL" id="TFY64081.1"/>
    </source>
</evidence>
<accession>A0A4Y9YRA5</accession>
<proteinExistence type="predicted"/>
<dbReference type="STRING" id="205917.A0A4Y9YRA5"/>
<dbReference type="Proteomes" id="UP000298327">
    <property type="component" value="Unassembled WGS sequence"/>
</dbReference>
<organism evidence="1 2">
    <name type="scientific">Dentipellis fragilis</name>
    <dbReference type="NCBI Taxonomy" id="205917"/>
    <lineage>
        <taxon>Eukaryota</taxon>
        <taxon>Fungi</taxon>
        <taxon>Dikarya</taxon>
        <taxon>Basidiomycota</taxon>
        <taxon>Agaricomycotina</taxon>
        <taxon>Agaricomycetes</taxon>
        <taxon>Russulales</taxon>
        <taxon>Hericiaceae</taxon>
        <taxon>Dentipellis</taxon>
    </lineage>
</organism>
<gene>
    <name evidence="1" type="ORF">EVG20_g6061</name>
</gene>
<reference evidence="1 2" key="1">
    <citation type="submission" date="2019-02" db="EMBL/GenBank/DDBJ databases">
        <title>Genome sequencing of the rare red list fungi Dentipellis fragilis.</title>
        <authorList>
            <person name="Buettner E."/>
            <person name="Kellner H."/>
        </authorList>
    </citation>
    <scope>NUCLEOTIDE SEQUENCE [LARGE SCALE GENOMIC DNA]</scope>
    <source>
        <strain evidence="1 2">DSM 105465</strain>
    </source>
</reference>
<dbReference type="OrthoDB" id="2626367at2759"/>
<protein>
    <submittedName>
        <fullName evidence="1">Uncharacterized protein</fullName>
    </submittedName>
</protein>
<comment type="caution">
    <text evidence="1">The sequence shown here is derived from an EMBL/GenBank/DDBJ whole genome shotgun (WGS) entry which is preliminary data.</text>
</comment>
<dbReference type="AlphaFoldDB" id="A0A4Y9YRA5"/>